<gene>
    <name evidence="14" type="ORF">GDO81_028920</name>
</gene>
<keyword evidence="8 13" id="KW-0472">Membrane</keyword>
<dbReference type="Pfam" id="PF05296">
    <property type="entry name" value="TAS2R"/>
    <property type="match status" value="1"/>
</dbReference>
<proteinExistence type="inferred from homology"/>
<keyword evidence="15" id="KW-1185">Reference proteome</keyword>
<evidence type="ECO:0000256" key="2">
    <source>
        <dbReference type="ARBA" id="ARBA00007376"/>
    </source>
</evidence>
<evidence type="ECO:0000256" key="4">
    <source>
        <dbReference type="ARBA" id="ARBA00022606"/>
    </source>
</evidence>
<evidence type="ECO:0000256" key="6">
    <source>
        <dbReference type="ARBA" id="ARBA00022989"/>
    </source>
</evidence>
<evidence type="ECO:0000256" key="3">
    <source>
        <dbReference type="ARBA" id="ARBA00022480"/>
    </source>
</evidence>
<reference evidence="14" key="1">
    <citation type="thesis" date="2020" institute="ProQuest LLC" country="789 East Eisenhower Parkway, Ann Arbor, MI, USA">
        <title>Comparative Genomics and Chromosome Evolution.</title>
        <authorList>
            <person name="Mudd A.B."/>
        </authorList>
    </citation>
    <scope>NUCLEOTIDE SEQUENCE</scope>
    <source>
        <strain evidence="14">237g6f4</strain>
        <tissue evidence="14">Blood</tissue>
    </source>
</reference>
<keyword evidence="3" id="KW-0919">Taste</keyword>
<evidence type="ECO:0000256" key="8">
    <source>
        <dbReference type="ARBA" id="ARBA00023136"/>
    </source>
</evidence>
<evidence type="ECO:0000256" key="9">
    <source>
        <dbReference type="ARBA" id="ARBA00023170"/>
    </source>
</evidence>
<evidence type="ECO:0000256" key="7">
    <source>
        <dbReference type="ARBA" id="ARBA00023040"/>
    </source>
</evidence>
<feature type="transmembrane region" description="Helical" evidence="13">
    <location>
        <begin position="51"/>
        <end position="71"/>
    </location>
</feature>
<name>A0AAV6Z2C8_ENGPU</name>
<keyword evidence="7" id="KW-0297">G-protein coupled receptor</keyword>
<feature type="transmembrane region" description="Helical" evidence="13">
    <location>
        <begin position="12"/>
        <end position="39"/>
    </location>
</feature>
<evidence type="ECO:0000256" key="13">
    <source>
        <dbReference type="SAM" id="Phobius"/>
    </source>
</evidence>
<feature type="transmembrane region" description="Helical" evidence="13">
    <location>
        <begin position="130"/>
        <end position="151"/>
    </location>
</feature>
<dbReference type="PANTHER" id="PTHR11394:SF47">
    <property type="entry name" value="TASTE RECEPTOR TYPE 2 MEMBER 40"/>
    <property type="match status" value="1"/>
</dbReference>
<comment type="subcellular location">
    <subcellularLocation>
        <location evidence="1">Membrane</location>
        <topology evidence="1">Multi-pass membrane protein</topology>
    </subcellularLocation>
</comment>
<dbReference type="PANTHER" id="PTHR11394">
    <property type="entry name" value="TASTE RECEPTOR TYPE 2"/>
    <property type="match status" value="1"/>
</dbReference>
<comment type="similarity">
    <text evidence="2 12">Belongs to the G-protein coupled receptor T2R family.</text>
</comment>
<evidence type="ECO:0000256" key="10">
    <source>
        <dbReference type="ARBA" id="ARBA00023224"/>
    </source>
</evidence>
<keyword evidence="9" id="KW-0675">Receptor</keyword>
<organism evidence="14 15">
    <name type="scientific">Engystomops pustulosus</name>
    <name type="common">Tungara frog</name>
    <name type="synonym">Physalaemus pustulosus</name>
    <dbReference type="NCBI Taxonomy" id="76066"/>
    <lineage>
        <taxon>Eukaryota</taxon>
        <taxon>Metazoa</taxon>
        <taxon>Chordata</taxon>
        <taxon>Craniata</taxon>
        <taxon>Vertebrata</taxon>
        <taxon>Euteleostomi</taxon>
        <taxon>Amphibia</taxon>
        <taxon>Batrachia</taxon>
        <taxon>Anura</taxon>
        <taxon>Neobatrachia</taxon>
        <taxon>Hyloidea</taxon>
        <taxon>Leptodactylidae</taxon>
        <taxon>Leiuperinae</taxon>
        <taxon>Engystomops</taxon>
    </lineage>
</organism>
<accession>A0AAV6Z2C8</accession>
<evidence type="ECO:0000256" key="12">
    <source>
        <dbReference type="RuleBase" id="RU004423"/>
    </source>
</evidence>
<evidence type="ECO:0000256" key="1">
    <source>
        <dbReference type="ARBA" id="ARBA00004141"/>
    </source>
</evidence>
<comment type="caution">
    <text evidence="14">The sequence shown here is derived from an EMBL/GenBank/DDBJ whole genome shotgun (WGS) entry which is preliminary data.</text>
</comment>
<dbReference type="GO" id="GO:0016020">
    <property type="term" value="C:membrane"/>
    <property type="evidence" value="ECO:0007669"/>
    <property type="project" value="UniProtKB-SubCell"/>
</dbReference>
<dbReference type="AlphaFoldDB" id="A0AAV6Z2C8"/>
<evidence type="ECO:0000313" key="14">
    <source>
        <dbReference type="EMBL" id="KAG8541487.1"/>
    </source>
</evidence>
<dbReference type="InterPro" id="IPR007960">
    <property type="entry name" value="TAS2R"/>
</dbReference>
<keyword evidence="4" id="KW-0716">Sensory transduction</keyword>
<sequence>MAGSAEGGTNVLYLGLLVPALMALVAGLVIHSFIIGVNVSDWWRGRSVTPVDLIVTLLGILRICAQSAITLDVFLGRFLPLDFLMFTVYLFFTNANVLVTSLLSFIYCLKISNLHTRLFLYLRRMISHRTGRLIVFLLLFSAVNCSMVFVMV</sequence>
<evidence type="ECO:0000256" key="5">
    <source>
        <dbReference type="ARBA" id="ARBA00022692"/>
    </source>
</evidence>
<evidence type="ECO:0000256" key="11">
    <source>
        <dbReference type="ARBA" id="ARBA00044110"/>
    </source>
</evidence>
<dbReference type="EMBL" id="WNYA01007426">
    <property type="protein sequence ID" value="KAG8541487.1"/>
    <property type="molecule type" value="Genomic_DNA"/>
</dbReference>
<keyword evidence="6 13" id="KW-1133">Transmembrane helix</keyword>
<dbReference type="GO" id="GO:0004930">
    <property type="term" value="F:G protein-coupled receptor activity"/>
    <property type="evidence" value="ECO:0007669"/>
    <property type="project" value="UniProtKB-KW"/>
</dbReference>
<dbReference type="GO" id="GO:0033038">
    <property type="term" value="F:bitter taste receptor activity"/>
    <property type="evidence" value="ECO:0007669"/>
    <property type="project" value="InterPro"/>
</dbReference>
<evidence type="ECO:0000313" key="15">
    <source>
        <dbReference type="Proteomes" id="UP000824782"/>
    </source>
</evidence>
<keyword evidence="10" id="KW-0807">Transducer</keyword>
<feature type="transmembrane region" description="Helical" evidence="13">
    <location>
        <begin position="83"/>
        <end position="109"/>
    </location>
</feature>
<dbReference type="Proteomes" id="UP000824782">
    <property type="component" value="Unassembled WGS sequence"/>
</dbReference>
<protein>
    <recommendedName>
        <fullName evidence="11">Taste receptor type 2 member 40</fullName>
    </recommendedName>
</protein>
<keyword evidence="5 13" id="KW-0812">Transmembrane</keyword>